<keyword evidence="2" id="KW-1003">Cell membrane</keyword>
<dbReference type="AlphaFoldDB" id="A0AAV5B669"/>
<dbReference type="Proteomes" id="UP001055025">
    <property type="component" value="Unassembled WGS sequence"/>
</dbReference>
<keyword evidence="5 6" id="KW-0472">Membrane</keyword>
<comment type="caution">
    <text evidence="8">The sequence shown here is derived from an EMBL/GenBank/DDBJ whole genome shotgun (WGS) entry which is preliminary data.</text>
</comment>
<feature type="domain" description="Major facilitator superfamily (MFS) profile" evidence="7">
    <location>
        <begin position="224"/>
        <end position="411"/>
    </location>
</feature>
<dbReference type="InterPro" id="IPR020846">
    <property type="entry name" value="MFS_dom"/>
</dbReference>
<feature type="transmembrane region" description="Helical" evidence="6">
    <location>
        <begin position="48"/>
        <end position="68"/>
    </location>
</feature>
<feature type="transmembrane region" description="Helical" evidence="6">
    <location>
        <begin position="80"/>
        <end position="98"/>
    </location>
</feature>
<feature type="transmembrane region" description="Helical" evidence="6">
    <location>
        <begin position="141"/>
        <end position="161"/>
    </location>
</feature>
<feature type="transmembrane region" description="Helical" evidence="6">
    <location>
        <begin position="220"/>
        <end position="240"/>
    </location>
</feature>
<dbReference type="InterPro" id="IPR011701">
    <property type="entry name" value="MFS"/>
</dbReference>
<dbReference type="Gene3D" id="1.20.1250.20">
    <property type="entry name" value="MFS general substrate transporter like domains"/>
    <property type="match status" value="1"/>
</dbReference>
<feature type="transmembrane region" description="Helical" evidence="6">
    <location>
        <begin position="349"/>
        <end position="371"/>
    </location>
</feature>
<protein>
    <recommendedName>
        <fullName evidence="7">Major facilitator superfamily (MFS) profile domain-containing protein</fullName>
    </recommendedName>
</protein>
<accession>A0AAV5B669</accession>
<keyword evidence="9" id="KW-1185">Reference proteome</keyword>
<evidence type="ECO:0000256" key="2">
    <source>
        <dbReference type="ARBA" id="ARBA00022475"/>
    </source>
</evidence>
<evidence type="ECO:0000259" key="7">
    <source>
        <dbReference type="PROSITE" id="PS50850"/>
    </source>
</evidence>
<proteinExistence type="predicted"/>
<dbReference type="InterPro" id="IPR036259">
    <property type="entry name" value="MFS_trans_sf"/>
</dbReference>
<dbReference type="EMBL" id="BQKC01000001">
    <property type="protein sequence ID" value="GJM55758.1"/>
    <property type="molecule type" value="Genomic_DNA"/>
</dbReference>
<dbReference type="PANTHER" id="PTHR23513">
    <property type="entry name" value="INTEGRAL MEMBRANE EFFLUX PROTEIN-RELATED"/>
    <property type="match status" value="1"/>
</dbReference>
<sequence length="411" mass="42813">MAYSPFPAAPSAEARLFVSRLLARMGVEVSYFIGVFGTATYAMGADAFAISGMMLVGNLFIVVGTALAGPVVDRVGPRRCLMGSLGLTACIFAAYALVDDSMGLLVAFLACWSLFIGFTNTGFATYPPYLVGEEGLKRCNGLMSVATYGAIVAGPVLGAAVCSVWSVKAVFPLAALFFAAAVAVTGANPERRRPDAAPAGEGPAEGGRGRYLLEGFRATFTSRTLALLFLLGFFGYFSFGAFDSLESIFYRDVLAVPVEFLGWLTAAVGLGCVCGSVAMMRLSRERLTVRACALMLCLVGVGSVVYVGTGLWQVAAVGQFLCGLGFGMLGPTRDMLVQEMSPLDVCGRVVSVMQLGLQLAGVVPLFFAPFLAEAFGVQPVLVCAAVVAGSVGAGFYLAVPRVLGRGARPGK</sequence>
<keyword evidence="3 6" id="KW-0812">Transmembrane</keyword>
<evidence type="ECO:0000313" key="8">
    <source>
        <dbReference type="EMBL" id="GJM55758.1"/>
    </source>
</evidence>
<dbReference type="RefSeq" id="WP_265590914.1">
    <property type="nucleotide sequence ID" value="NZ_BQKC01000001.1"/>
</dbReference>
<dbReference type="CDD" id="cd06173">
    <property type="entry name" value="MFS_MefA_like"/>
    <property type="match status" value="1"/>
</dbReference>
<dbReference type="GO" id="GO:0005886">
    <property type="term" value="C:plasma membrane"/>
    <property type="evidence" value="ECO:0007669"/>
    <property type="project" value="UniProtKB-SubCell"/>
</dbReference>
<gene>
    <name evidence="8" type="ORF">ATOP_14130</name>
</gene>
<dbReference type="SUPFAM" id="SSF103473">
    <property type="entry name" value="MFS general substrate transporter"/>
    <property type="match status" value="1"/>
</dbReference>
<dbReference type="PROSITE" id="PS50850">
    <property type="entry name" value="MFS"/>
    <property type="match status" value="1"/>
</dbReference>
<dbReference type="Pfam" id="PF07690">
    <property type="entry name" value="MFS_1"/>
    <property type="match status" value="1"/>
</dbReference>
<evidence type="ECO:0000313" key="9">
    <source>
        <dbReference type="Proteomes" id="UP001055025"/>
    </source>
</evidence>
<evidence type="ECO:0000256" key="5">
    <source>
        <dbReference type="ARBA" id="ARBA00023136"/>
    </source>
</evidence>
<evidence type="ECO:0000256" key="4">
    <source>
        <dbReference type="ARBA" id="ARBA00022989"/>
    </source>
</evidence>
<organism evidence="8 9">
    <name type="scientific">Granulimonas faecalis</name>
    <dbReference type="NCBI Taxonomy" id="2894155"/>
    <lineage>
        <taxon>Bacteria</taxon>
        <taxon>Bacillati</taxon>
        <taxon>Actinomycetota</taxon>
        <taxon>Coriobacteriia</taxon>
        <taxon>Coriobacteriales</taxon>
        <taxon>Kribbibacteriaceae</taxon>
        <taxon>Granulimonas</taxon>
    </lineage>
</organism>
<feature type="transmembrane region" description="Helical" evidence="6">
    <location>
        <begin position="260"/>
        <end position="280"/>
    </location>
</feature>
<evidence type="ECO:0000256" key="6">
    <source>
        <dbReference type="SAM" id="Phobius"/>
    </source>
</evidence>
<dbReference type="PANTHER" id="PTHR23513:SF6">
    <property type="entry name" value="MAJOR FACILITATOR SUPERFAMILY ASSOCIATED DOMAIN-CONTAINING PROTEIN"/>
    <property type="match status" value="1"/>
</dbReference>
<feature type="transmembrane region" description="Helical" evidence="6">
    <location>
        <begin position="167"/>
        <end position="187"/>
    </location>
</feature>
<name>A0AAV5B669_9ACTN</name>
<comment type="subcellular location">
    <subcellularLocation>
        <location evidence="1">Cell membrane</location>
        <topology evidence="1">Multi-pass membrane protein</topology>
    </subcellularLocation>
</comment>
<feature type="transmembrane region" description="Helical" evidence="6">
    <location>
        <begin position="104"/>
        <end position="129"/>
    </location>
</feature>
<keyword evidence="4 6" id="KW-1133">Transmembrane helix</keyword>
<feature type="transmembrane region" description="Helical" evidence="6">
    <location>
        <begin position="377"/>
        <end position="399"/>
    </location>
</feature>
<feature type="transmembrane region" description="Helical" evidence="6">
    <location>
        <begin position="21"/>
        <end position="42"/>
    </location>
</feature>
<evidence type="ECO:0000256" key="3">
    <source>
        <dbReference type="ARBA" id="ARBA00022692"/>
    </source>
</evidence>
<feature type="transmembrane region" description="Helical" evidence="6">
    <location>
        <begin position="287"/>
        <end position="305"/>
    </location>
</feature>
<reference evidence="8" key="1">
    <citation type="journal article" date="2022" name="Int. J. Syst. Evol. Microbiol.">
        <title>Granulimonas faecalis gen. nov., sp. nov., and Leptogranulimonas caecicola gen. nov., sp. nov., novel lactate-producing Atopobiaceae bacteria isolated from mouse intestines, and an emended description of the family Atopobiaceae.</title>
        <authorList>
            <person name="Morinaga K."/>
            <person name="Kusada H."/>
            <person name="Sakamoto S."/>
            <person name="Murakami T."/>
            <person name="Toyoda A."/>
            <person name="Mori H."/>
            <person name="Meng X.Y."/>
            <person name="Takashino M."/>
            <person name="Murotomi K."/>
            <person name="Tamaki H."/>
        </authorList>
    </citation>
    <scope>NUCLEOTIDE SEQUENCE</scope>
    <source>
        <strain evidence="8">OPF53</strain>
    </source>
</reference>
<feature type="transmembrane region" description="Helical" evidence="6">
    <location>
        <begin position="311"/>
        <end position="329"/>
    </location>
</feature>
<dbReference type="GO" id="GO:0022857">
    <property type="term" value="F:transmembrane transporter activity"/>
    <property type="evidence" value="ECO:0007669"/>
    <property type="project" value="InterPro"/>
</dbReference>
<evidence type="ECO:0000256" key="1">
    <source>
        <dbReference type="ARBA" id="ARBA00004651"/>
    </source>
</evidence>